<name>A0A4Z2FYU5_9TELE</name>
<feature type="region of interest" description="Disordered" evidence="1">
    <location>
        <begin position="1"/>
        <end position="21"/>
    </location>
</feature>
<proteinExistence type="predicted"/>
<evidence type="ECO:0000313" key="2">
    <source>
        <dbReference type="EMBL" id="TNN46025.1"/>
    </source>
</evidence>
<protein>
    <submittedName>
        <fullName evidence="2">Uncharacterized protein</fullName>
    </submittedName>
</protein>
<dbReference type="EMBL" id="SRLO01000813">
    <property type="protein sequence ID" value="TNN46025.1"/>
    <property type="molecule type" value="Genomic_DNA"/>
</dbReference>
<comment type="caution">
    <text evidence="2">The sequence shown here is derived from an EMBL/GenBank/DDBJ whole genome shotgun (WGS) entry which is preliminary data.</text>
</comment>
<evidence type="ECO:0000256" key="1">
    <source>
        <dbReference type="SAM" id="MobiDB-lite"/>
    </source>
</evidence>
<dbReference type="Proteomes" id="UP000314294">
    <property type="component" value="Unassembled WGS sequence"/>
</dbReference>
<accession>A0A4Z2FYU5</accession>
<reference evidence="2 3" key="1">
    <citation type="submission" date="2019-03" db="EMBL/GenBank/DDBJ databases">
        <title>First draft genome of Liparis tanakae, snailfish: a comprehensive survey of snailfish specific genes.</title>
        <authorList>
            <person name="Kim W."/>
            <person name="Song I."/>
            <person name="Jeong J.-H."/>
            <person name="Kim D."/>
            <person name="Kim S."/>
            <person name="Ryu S."/>
            <person name="Song J.Y."/>
            <person name="Lee S.K."/>
        </authorList>
    </citation>
    <scope>NUCLEOTIDE SEQUENCE [LARGE SCALE GENOMIC DNA]</scope>
    <source>
        <tissue evidence="2">Muscle</tissue>
    </source>
</reference>
<dbReference type="AlphaFoldDB" id="A0A4Z2FYU5"/>
<keyword evidence="3" id="KW-1185">Reference proteome</keyword>
<evidence type="ECO:0000313" key="3">
    <source>
        <dbReference type="Proteomes" id="UP000314294"/>
    </source>
</evidence>
<organism evidence="2 3">
    <name type="scientific">Liparis tanakae</name>
    <name type="common">Tanaka's snailfish</name>
    <dbReference type="NCBI Taxonomy" id="230148"/>
    <lineage>
        <taxon>Eukaryota</taxon>
        <taxon>Metazoa</taxon>
        <taxon>Chordata</taxon>
        <taxon>Craniata</taxon>
        <taxon>Vertebrata</taxon>
        <taxon>Euteleostomi</taxon>
        <taxon>Actinopterygii</taxon>
        <taxon>Neopterygii</taxon>
        <taxon>Teleostei</taxon>
        <taxon>Neoteleostei</taxon>
        <taxon>Acanthomorphata</taxon>
        <taxon>Eupercaria</taxon>
        <taxon>Perciformes</taxon>
        <taxon>Cottioidei</taxon>
        <taxon>Cottales</taxon>
        <taxon>Liparidae</taxon>
        <taxon>Liparis</taxon>
    </lineage>
</organism>
<feature type="compositionally biased region" description="Basic and acidic residues" evidence="1">
    <location>
        <begin position="10"/>
        <end position="21"/>
    </location>
</feature>
<sequence>MPFHWAPRSMKSELQKVQKQDPKLQDYEVERAVGYFRQDGRSARPRSEVLTPYQGKKRCFESLKNLSAVGKFPDACVSLVLTLLQLTPARSEVGPNIFGREVLTQGWVLKCGSMGSGVRKVLEDAPEVVLGRDYPSNVFPFLAFEVFVAGELHALQALLSGLVRVGAVRTHAVAPRAVTDAHAGGEHEDLLAHHALLLYCKELLFRGRGWHKMVDAHHGVGGGERRVPCVRGLTRECLLTCSRRVNSLPQMSQLKERTPEWMIRDRGSDCALESALQQRPAWTQRRFPCCVCSAETLQQPNRIVWRIPKSLSSTSVDCGLSGTSLSSVETQSPPASGASRLMAAGAAAAAPPLAGLFQTNTCTWPPADRVSLVSPESDELSLSWLQFPEAPGVTRAQPSPTIVTSMSLGSSFTLPPASSSSIASFP</sequence>
<gene>
    <name evidence="2" type="ORF">EYF80_043781</name>
</gene>